<evidence type="ECO:0000256" key="1">
    <source>
        <dbReference type="ARBA" id="ARBA00010928"/>
    </source>
</evidence>
<organism evidence="5 6">
    <name type="scientific">Stigmatella erecta</name>
    <dbReference type="NCBI Taxonomy" id="83460"/>
    <lineage>
        <taxon>Bacteria</taxon>
        <taxon>Pseudomonadati</taxon>
        <taxon>Myxococcota</taxon>
        <taxon>Myxococcia</taxon>
        <taxon>Myxococcales</taxon>
        <taxon>Cystobacterineae</taxon>
        <taxon>Archangiaceae</taxon>
        <taxon>Stigmatella</taxon>
    </lineage>
</organism>
<dbReference type="Gene3D" id="3.40.50.720">
    <property type="entry name" value="NAD(P)-binding Rossmann-like Domain"/>
    <property type="match status" value="1"/>
</dbReference>
<dbReference type="GO" id="GO:0016491">
    <property type="term" value="F:oxidoreductase activity"/>
    <property type="evidence" value="ECO:0007669"/>
    <property type="project" value="UniProtKB-KW"/>
</dbReference>
<keyword evidence="6" id="KW-1185">Reference proteome</keyword>
<dbReference type="GO" id="GO:0000166">
    <property type="term" value="F:nucleotide binding"/>
    <property type="evidence" value="ECO:0007669"/>
    <property type="project" value="InterPro"/>
</dbReference>
<dbReference type="SUPFAM" id="SSF51735">
    <property type="entry name" value="NAD(P)-binding Rossmann-fold domains"/>
    <property type="match status" value="1"/>
</dbReference>
<name>A0A1I0B4E5_9BACT</name>
<accession>A0A1I0B4E5</accession>
<dbReference type="PRINTS" id="PR01775">
    <property type="entry name" value="GLFROXRDTASE"/>
</dbReference>
<dbReference type="RefSeq" id="WP_093515763.1">
    <property type="nucleotide sequence ID" value="NZ_FOIJ01000001.1"/>
</dbReference>
<feature type="domain" description="GFO/IDH/MocA-like oxidoreductase" evidence="4">
    <location>
        <begin position="201"/>
        <end position="321"/>
    </location>
</feature>
<dbReference type="InterPro" id="IPR055170">
    <property type="entry name" value="GFO_IDH_MocA-like_dom"/>
</dbReference>
<dbReference type="InterPro" id="IPR036291">
    <property type="entry name" value="NAD(P)-bd_dom_sf"/>
</dbReference>
<gene>
    <name evidence="5" type="ORF">SAMN05443639_101913</name>
</gene>
<protein>
    <submittedName>
        <fullName evidence="5">Predicted dehydrogenase</fullName>
    </submittedName>
</protein>
<reference evidence="6" key="1">
    <citation type="submission" date="2016-10" db="EMBL/GenBank/DDBJ databases">
        <authorList>
            <person name="Varghese N."/>
            <person name="Submissions S."/>
        </authorList>
    </citation>
    <scope>NUCLEOTIDE SEQUENCE [LARGE SCALE GENOMIC DNA]</scope>
    <source>
        <strain evidence="6">DSM 16858</strain>
    </source>
</reference>
<dbReference type="InterPro" id="IPR050984">
    <property type="entry name" value="Gfo/Idh/MocA_domain"/>
</dbReference>
<dbReference type="SUPFAM" id="SSF55347">
    <property type="entry name" value="Glyceraldehyde-3-phosphate dehydrogenase-like, C-terminal domain"/>
    <property type="match status" value="1"/>
</dbReference>
<dbReference type="InterPro" id="IPR006311">
    <property type="entry name" value="TAT_signal"/>
</dbReference>
<dbReference type="PANTHER" id="PTHR22604:SF105">
    <property type="entry name" value="TRANS-1,2-DIHYDROBENZENE-1,2-DIOL DEHYDROGENASE"/>
    <property type="match status" value="1"/>
</dbReference>
<evidence type="ECO:0000313" key="6">
    <source>
        <dbReference type="Proteomes" id="UP000199181"/>
    </source>
</evidence>
<feature type="domain" description="Gfo/Idh/MocA-like oxidoreductase N-terminal" evidence="3">
    <location>
        <begin position="69"/>
        <end position="192"/>
    </location>
</feature>
<sequence>MDETPRLWTRRRVLGTTGGLLAASTWAPGTVLAAAPSQPPKVQLPAIDAPTEGEPEPLPNPFPPNQRVGWAIVGLGHLSLEELVPGFAQCKRSRLVALVSGDRAKAQTVARQYGVSEKAIYDYKSFDQLRDNPEVQVVYIVLPNSMHAEYTVRAAQAGKHVFCEKPMANSVAECQQMIDACAKANRKLAVAYRLQYEPHHRALIEMARKKELGTLKFFGADNGQNQGDPNHWRLKKALSGGGALPDVGIYCLNAARYLSGEEPVEVQATLYSTPGDARFKEVDESVAFHLRFPSGMLASCTTSYGLHRSQRMRLMGSEAWAEMNPAFAYEGQRLMIGRKSQANPKAEDIIERRFSGGSQFAREMDHFSQCVQENLVPHTPGEEGMADMRIIDAIYRAAREGRPQKLEAAKRLDAFRGPAPKES</sequence>
<evidence type="ECO:0000256" key="2">
    <source>
        <dbReference type="ARBA" id="ARBA00023002"/>
    </source>
</evidence>
<dbReference type="Proteomes" id="UP000199181">
    <property type="component" value="Unassembled WGS sequence"/>
</dbReference>
<proteinExistence type="inferred from homology"/>
<dbReference type="Gene3D" id="3.30.360.10">
    <property type="entry name" value="Dihydrodipicolinate Reductase, domain 2"/>
    <property type="match status" value="1"/>
</dbReference>
<dbReference type="InterPro" id="IPR008354">
    <property type="entry name" value="Glc-Fru_OxRdtase_bac"/>
</dbReference>
<dbReference type="Pfam" id="PF01408">
    <property type="entry name" value="GFO_IDH_MocA"/>
    <property type="match status" value="1"/>
</dbReference>
<evidence type="ECO:0000259" key="3">
    <source>
        <dbReference type="Pfam" id="PF01408"/>
    </source>
</evidence>
<dbReference type="InterPro" id="IPR000683">
    <property type="entry name" value="Gfo/Idh/MocA-like_OxRdtase_N"/>
</dbReference>
<dbReference type="EMBL" id="FOIJ01000001">
    <property type="protein sequence ID" value="SET01656.1"/>
    <property type="molecule type" value="Genomic_DNA"/>
</dbReference>
<dbReference type="Pfam" id="PF22725">
    <property type="entry name" value="GFO_IDH_MocA_C3"/>
    <property type="match status" value="1"/>
</dbReference>
<comment type="similarity">
    <text evidence="1">Belongs to the Gfo/Idh/MocA family.</text>
</comment>
<evidence type="ECO:0000259" key="4">
    <source>
        <dbReference type="Pfam" id="PF22725"/>
    </source>
</evidence>
<dbReference type="PROSITE" id="PS51318">
    <property type="entry name" value="TAT"/>
    <property type="match status" value="1"/>
</dbReference>
<dbReference type="AlphaFoldDB" id="A0A1I0B4E5"/>
<keyword evidence="2" id="KW-0560">Oxidoreductase</keyword>
<dbReference type="PANTHER" id="PTHR22604">
    <property type="entry name" value="OXIDOREDUCTASES"/>
    <property type="match status" value="1"/>
</dbReference>
<evidence type="ECO:0000313" key="5">
    <source>
        <dbReference type="EMBL" id="SET01656.1"/>
    </source>
</evidence>